<dbReference type="EMBL" id="VSSQ01138089">
    <property type="protein sequence ID" value="MPN61451.1"/>
    <property type="molecule type" value="Genomic_DNA"/>
</dbReference>
<protein>
    <recommendedName>
        <fullName evidence="1">Transposase DDE domain-containing protein</fullName>
    </recommendedName>
</protein>
<gene>
    <name evidence="2" type="ORF">SDC9_209188</name>
</gene>
<name>A0A645JCR3_9ZZZZ</name>
<dbReference type="InterPro" id="IPR025668">
    <property type="entry name" value="Tnp_DDE_dom"/>
</dbReference>
<proteinExistence type="predicted"/>
<dbReference type="AlphaFoldDB" id="A0A645JCR3"/>
<feature type="domain" description="Transposase DDE" evidence="1">
    <location>
        <begin position="4"/>
        <end position="65"/>
    </location>
</feature>
<dbReference type="Pfam" id="PF13751">
    <property type="entry name" value="DDE_Tnp_1_6"/>
    <property type="match status" value="1"/>
</dbReference>
<accession>A0A645JCR3</accession>
<reference evidence="2" key="1">
    <citation type="submission" date="2019-08" db="EMBL/GenBank/DDBJ databases">
        <authorList>
            <person name="Kucharzyk K."/>
            <person name="Murdoch R.W."/>
            <person name="Higgins S."/>
            <person name="Loffler F."/>
        </authorList>
    </citation>
    <scope>NUCLEOTIDE SEQUENCE</scope>
</reference>
<sequence length="102" mass="11846">MDTAEAIRHTQWGKETYKKRAETIERVFADAKEKHGLRYTTLRGKAKVTMQALLTFACMNLKKLAIWKSRDSRFRPNSGFSFLFFIHFVLGQKSTVKSADWA</sequence>
<comment type="caution">
    <text evidence="2">The sequence shown here is derived from an EMBL/GenBank/DDBJ whole genome shotgun (WGS) entry which is preliminary data.</text>
</comment>
<organism evidence="2">
    <name type="scientific">bioreactor metagenome</name>
    <dbReference type="NCBI Taxonomy" id="1076179"/>
    <lineage>
        <taxon>unclassified sequences</taxon>
        <taxon>metagenomes</taxon>
        <taxon>ecological metagenomes</taxon>
    </lineage>
</organism>
<evidence type="ECO:0000259" key="1">
    <source>
        <dbReference type="Pfam" id="PF13751"/>
    </source>
</evidence>
<evidence type="ECO:0000313" key="2">
    <source>
        <dbReference type="EMBL" id="MPN61451.1"/>
    </source>
</evidence>